<dbReference type="PANTHER" id="PTHR34197">
    <property type="entry name" value="OS04G0591300 PROTEIN"/>
    <property type="match status" value="1"/>
</dbReference>
<dbReference type="PANTHER" id="PTHR34197:SF2">
    <property type="entry name" value="OS04G0591300 PROTEIN"/>
    <property type="match status" value="1"/>
</dbReference>
<evidence type="ECO:0000256" key="1">
    <source>
        <dbReference type="SAM" id="MobiDB-lite"/>
    </source>
</evidence>
<comment type="caution">
    <text evidence="2">The sequence shown here is derived from an EMBL/GenBank/DDBJ whole genome shotgun (WGS) entry which is preliminary data.</text>
</comment>
<proteinExistence type="predicted"/>
<organism evidence="2 3">
    <name type="scientific">Digitaria exilis</name>
    <dbReference type="NCBI Taxonomy" id="1010633"/>
    <lineage>
        <taxon>Eukaryota</taxon>
        <taxon>Viridiplantae</taxon>
        <taxon>Streptophyta</taxon>
        <taxon>Embryophyta</taxon>
        <taxon>Tracheophyta</taxon>
        <taxon>Spermatophyta</taxon>
        <taxon>Magnoliopsida</taxon>
        <taxon>Liliopsida</taxon>
        <taxon>Poales</taxon>
        <taxon>Poaceae</taxon>
        <taxon>PACMAD clade</taxon>
        <taxon>Panicoideae</taxon>
        <taxon>Panicodae</taxon>
        <taxon>Paniceae</taxon>
        <taxon>Anthephorinae</taxon>
        <taxon>Digitaria</taxon>
    </lineage>
</organism>
<feature type="region of interest" description="Disordered" evidence="1">
    <location>
        <begin position="648"/>
        <end position="691"/>
    </location>
</feature>
<dbReference type="OrthoDB" id="691764at2759"/>
<dbReference type="EMBL" id="JACEFO010001787">
    <property type="protein sequence ID" value="KAF8702265.1"/>
    <property type="molecule type" value="Genomic_DNA"/>
</dbReference>
<reference evidence="2" key="1">
    <citation type="submission" date="2020-07" db="EMBL/GenBank/DDBJ databases">
        <title>Genome sequence and genetic diversity analysis of an under-domesticated orphan crop, white fonio (Digitaria exilis).</title>
        <authorList>
            <person name="Bennetzen J.L."/>
            <person name="Chen S."/>
            <person name="Ma X."/>
            <person name="Wang X."/>
            <person name="Yssel A.E.J."/>
            <person name="Chaluvadi S.R."/>
            <person name="Johnson M."/>
            <person name="Gangashetty P."/>
            <person name="Hamidou F."/>
            <person name="Sanogo M.D."/>
            <person name="Zwaenepoel A."/>
            <person name="Wallace J."/>
            <person name="Van De Peer Y."/>
            <person name="Van Deynze A."/>
        </authorList>
    </citation>
    <scope>NUCLEOTIDE SEQUENCE</scope>
    <source>
        <tissue evidence="2">Leaves</tissue>
    </source>
</reference>
<feature type="region of interest" description="Disordered" evidence="1">
    <location>
        <begin position="552"/>
        <end position="578"/>
    </location>
</feature>
<keyword evidence="3" id="KW-1185">Reference proteome</keyword>
<protein>
    <submittedName>
        <fullName evidence="2">Uncharacterized protein</fullName>
    </submittedName>
</protein>
<feature type="compositionally biased region" description="Basic and acidic residues" evidence="1">
    <location>
        <begin position="564"/>
        <end position="576"/>
    </location>
</feature>
<evidence type="ECO:0000313" key="2">
    <source>
        <dbReference type="EMBL" id="KAF8702265.1"/>
    </source>
</evidence>
<sequence length="927" mass="99576">MAEMYVCSIFRLSLVYRRHLEERNCSRKQKGNPTLHCTWMWINRPVHHCALREQTNVLTPLHAERRVRSASEGCGGERPGRQDNAGHTCSVTGRTKRTVPRAPPRRAHRQAHASERARELVASIAPATAGVPVMQLDDAASSRGVGRVGVGWATGWESDACLAVRGKGGLSGYCTGGGLAPLATDPSATATAAAQQEPAGEECGDPTIRAQDSVAPRCSQLEMWLGSPPLISSSAHQLEMRRGDIVAGRPEPPRISIAGALPRHPAPGDASLPLARAAFHVARHCCLPRRLPPRHPCPTLSGGASFPAPNLPPGPVSLATVSTAAGSCCCFIPLCLPVRLPLRPWLHELQLIASTNVAPLQSCEEDAYKRNATIVRSLGIHVVGIGAGGARRIEYARGSPHFFPMFDGWNAGSCRRGGGLPPGLQHTDLAQQRGQISDTRRGFLPDWVPGYDACRRRRRLGRYARRKHLNTAPSPTRHVLPRELYRRPPTDDASSCLPADGLGHTVLTWITRGRMVLCSRGANRPAEKPRTPLPLPPRLSLSIFLPIASGQRTASHAAAPQHPRRADRSSAMDERRCRRHPPLPGGGVCAVCLCDRLLRLCPDCACPRPCACCSSSGAASPSSSSSSAAAGAVVGRVHSLVDRDHQVARSRSVAAHGAGDVRGRRPTSKSGVWGWVSFRKTPPPPTTTNAAAGCKDVEEEYDDAVALARSQSVSMAAAAAEPKAPVKAGGWGRLIPGKIKALRSRKSRAGGDWRDTRRRRGVSVISFPASVEVLLVKPVFSHRPVAPASSPRHRFHTPLPCILPAPPFPLGTVSSPHHRFRSALSPPRTTIFGRHRLLPAPLFPLDTVSSAHGAPHAPPCATIFRATPTHIACMSRFQSPPRGVFVPAPLLLPWSLPLRGTVISMRLPTPCLSHVGHFHRCDETVPS</sequence>
<dbReference type="AlphaFoldDB" id="A0A835BXW5"/>
<feature type="region of interest" description="Disordered" evidence="1">
    <location>
        <begin position="71"/>
        <end position="112"/>
    </location>
</feature>
<accession>A0A835BXW5</accession>
<feature type="compositionally biased region" description="Basic residues" evidence="1">
    <location>
        <begin position="94"/>
        <end position="111"/>
    </location>
</feature>
<evidence type="ECO:0000313" key="3">
    <source>
        <dbReference type="Proteomes" id="UP000636709"/>
    </source>
</evidence>
<gene>
    <name evidence="2" type="ORF">HU200_033033</name>
</gene>
<dbReference type="Proteomes" id="UP000636709">
    <property type="component" value="Unassembled WGS sequence"/>
</dbReference>
<name>A0A835BXW5_9POAL</name>